<evidence type="ECO:0000313" key="9">
    <source>
        <dbReference type="Proteomes" id="UP000005237"/>
    </source>
</evidence>
<dbReference type="InterPro" id="IPR019786">
    <property type="entry name" value="Zinc_finger_PHD-type_CS"/>
</dbReference>
<evidence type="ECO:0000259" key="7">
    <source>
        <dbReference type="PROSITE" id="PS51805"/>
    </source>
</evidence>
<dbReference type="Proteomes" id="UP000005237">
    <property type="component" value="Unassembled WGS sequence"/>
</dbReference>
<proteinExistence type="predicted"/>
<evidence type="ECO:0000256" key="4">
    <source>
        <dbReference type="PROSITE-ProRule" id="PRU00146"/>
    </source>
</evidence>
<dbReference type="SMART" id="SM00249">
    <property type="entry name" value="PHD"/>
    <property type="match status" value="2"/>
</dbReference>
<feature type="region of interest" description="Disordered" evidence="5">
    <location>
        <begin position="45"/>
        <end position="102"/>
    </location>
</feature>
<name>A0A8R1DEJ0_CAEJA</name>
<dbReference type="SUPFAM" id="SSF57903">
    <property type="entry name" value="FYVE/PHD zinc finger"/>
    <property type="match status" value="1"/>
</dbReference>
<evidence type="ECO:0000259" key="6">
    <source>
        <dbReference type="PROSITE" id="PS50016"/>
    </source>
</evidence>
<dbReference type="CDD" id="cd15571">
    <property type="entry name" value="ePHD"/>
    <property type="match status" value="1"/>
</dbReference>
<dbReference type="PROSITE" id="PS50016">
    <property type="entry name" value="ZF_PHD_2"/>
    <property type="match status" value="1"/>
</dbReference>
<sequence>MPPGMDVVKIGNSSLRTNGTTVTMRTRHSTSLLVSVSPKTAMLKRRRTDLKPPTPTLQKRRSAPVRNGEEENQEVLDRVLPRNGVNPSKPSKTSKLSRKGVHPAAEIYSKKLYRQVATGFDMDEGSDTELPETSSRAVITDNWRPEYSWGTQELAHPDAIPQMEIDDDGFILDEKPAFILPTKLIACDVTTPYATDPEIFMTPPVSPQAYNYEFTAHDEVFLVRLNEQRKLASGKEYLDIKTFCTVIKCLEELTFLKIHDYLLDNLHAVYTRPPERGSEDEASVPCDVCGIAECDKDDEMVFCDMCHTCVHMCCAGILTLPPEYEQWKCLKCENTNTPSPKCHLCPCLGGSMTSNADKSLWAHHVCALFHPEVIFEDWERRWPMKELDKILPERWTDVCSVCDTRMGACIGCVEPGCDETFHVCCALRAGLTVRIQEVCNLANITVFCARDSAQSAKSRGSLQRLNEQVAKDHGTPSDSRIPSCSDWPETLRINVKNTRGHNIFRRFQTKISIFKIDILIWNFVGML</sequence>
<dbReference type="PROSITE" id="PS01359">
    <property type="entry name" value="ZF_PHD_1"/>
    <property type="match status" value="1"/>
</dbReference>
<dbReference type="PROSITE" id="PS51805">
    <property type="entry name" value="EPHD"/>
    <property type="match status" value="1"/>
</dbReference>
<keyword evidence="2 4" id="KW-0863">Zinc-finger</keyword>
<dbReference type="Pfam" id="PF13831">
    <property type="entry name" value="PHD_2"/>
    <property type="match status" value="1"/>
</dbReference>
<dbReference type="InterPro" id="IPR019787">
    <property type="entry name" value="Znf_PHD-finger"/>
</dbReference>
<dbReference type="PANTHER" id="PTHR13793:SF143">
    <property type="entry name" value="PHD-TYPE DOMAIN-CONTAINING PROTEIN"/>
    <property type="match status" value="1"/>
</dbReference>
<dbReference type="GO" id="GO:0006357">
    <property type="term" value="P:regulation of transcription by RNA polymerase II"/>
    <property type="evidence" value="ECO:0007669"/>
    <property type="project" value="TreeGrafter"/>
</dbReference>
<dbReference type="InterPro" id="IPR011011">
    <property type="entry name" value="Znf_FYVE_PHD"/>
</dbReference>
<dbReference type="InterPro" id="IPR034732">
    <property type="entry name" value="EPHD"/>
</dbReference>
<dbReference type="InterPro" id="IPR001965">
    <property type="entry name" value="Znf_PHD"/>
</dbReference>
<evidence type="ECO:0000256" key="3">
    <source>
        <dbReference type="ARBA" id="ARBA00022833"/>
    </source>
</evidence>
<dbReference type="Pfam" id="PF13832">
    <property type="entry name" value="zf-HC5HC2H_2"/>
    <property type="match status" value="1"/>
</dbReference>
<accession>A0A8R1DEJ0</accession>
<keyword evidence="3" id="KW-0862">Zinc</keyword>
<protein>
    <recommendedName>
        <fullName evidence="10">Histone-lysine N-methyltransferase</fullName>
    </recommendedName>
</protein>
<reference evidence="8" key="2">
    <citation type="submission" date="2022-06" db="UniProtKB">
        <authorList>
            <consortium name="EnsemblMetazoa"/>
        </authorList>
    </citation>
    <scope>IDENTIFICATION</scope>
    <source>
        <strain evidence="8">DF5081</strain>
    </source>
</reference>
<keyword evidence="9" id="KW-1185">Reference proteome</keyword>
<reference evidence="9" key="1">
    <citation type="submission" date="2010-08" db="EMBL/GenBank/DDBJ databases">
        <authorList>
            <consortium name="Caenorhabditis japonica Sequencing Consortium"/>
            <person name="Wilson R.K."/>
        </authorList>
    </citation>
    <scope>NUCLEOTIDE SEQUENCE [LARGE SCALE GENOMIC DNA]</scope>
    <source>
        <strain evidence="9">DF5081</strain>
    </source>
</reference>
<feature type="domain" description="PHD-type" evidence="6">
    <location>
        <begin position="283"/>
        <end position="335"/>
    </location>
</feature>
<evidence type="ECO:0000256" key="1">
    <source>
        <dbReference type="ARBA" id="ARBA00022723"/>
    </source>
</evidence>
<dbReference type="InterPro" id="IPR050701">
    <property type="entry name" value="Histone_Mod_Regulator"/>
</dbReference>
<dbReference type="PANTHER" id="PTHR13793">
    <property type="entry name" value="PHD FINGER PROTEINS"/>
    <property type="match status" value="1"/>
</dbReference>
<evidence type="ECO:0000256" key="2">
    <source>
        <dbReference type="ARBA" id="ARBA00022771"/>
    </source>
</evidence>
<feature type="compositionally biased region" description="Polar residues" evidence="5">
    <location>
        <begin position="85"/>
        <end position="94"/>
    </location>
</feature>
<dbReference type="Gene3D" id="3.30.40.10">
    <property type="entry name" value="Zinc/RING finger domain, C3HC4 (zinc finger)"/>
    <property type="match status" value="1"/>
</dbReference>
<organism evidence="8 9">
    <name type="scientific">Caenorhabditis japonica</name>
    <dbReference type="NCBI Taxonomy" id="281687"/>
    <lineage>
        <taxon>Eukaryota</taxon>
        <taxon>Metazoa</taxon>
        <taxon>Ecdysozoa</taxon>
        <taxon>Nematoda</taxon>
        <taxon>Chromadorea</taxon>
        <taxon>Rhabditida</taxon>
        <taxon>Rhabditina</taxon>
        <taxon>Rhabditomorpha</taxon>
        <taxon>Rhabditoidea</taxon>
        <taxon>Rhabditidae</taxon>
        <taxon>Peloderinae</taxon>
        <taxon>Caenorhabditis</taxon>
    </lineage>
</organism>
<dbReference type="AlphaFoldDB" id="A0A8R1DEJ0"/>
<dbReference type="InterPro" id="IPR013083">
    <property type="entry name" value="Znf_RING/FYVE/PHD"/>
</dbReference>
<dbReference type="EnsemblMetazoa" id="CJA00384.1">
    <property type="protein sequence ID" value="CJA00384.1"/>
    <property type="gene ID" value="WBGene00119588"/>
</dbReference>
<dbReference type="GO" id="GO:0008270">
    <property type="term" value="F:zinc ion binding"/>
    <property type="evidence" value="ECO:0007669"/>
    <property type="project" value="UniProtKB-KW"/>
</dbReference>
<evidence type="ECO:0000313" key="8">
    <source>
        <dbReference type="EnsemblMetazoa" id="CJA00384.1"/>
    </source>
</evidence>
<evidence type="ECO:0000256" key="5">
    <source>
        <dbReference type="SAM" id="MobiDB-lite"/>
    </source>
</evidence>
<feature type="domain" description="PHD-type" evidence="7">
    <location>
        <begin position="339"/>
        <end position="452"/>
    </location>
</feature>
<evidence type="ECO:0008006" key="10">
    <source>
        <dbReference type="Google" id="ProtNLM"/>
    </source>
</evidence>
<keyword evidence="1" id="KW-0479">Metal-binding</keyword>
<feature type="region of interest" description="Disordered" evidence="5">
    <location>
        <begin position="459"/>
        <end position="483"/>
    </location>
</feature>